<dbReference type="EMBL" id="KZ679019">
    <property type="protein sequence ID" value="PSS07194.1"/>
    <property type="molecule type" value="Genomic_DNA"/>
</dbReference>
<dbReference type="RefSeq" id="XP_024716850.1">
    <property type="nucleotide sequence ID" value="XM_024864883.1"/>
</dbReference>
<dbReference type="AlphaFoldDB" id="A0A2T3AQE6"/>
<name>A0A2T3AQE6_AMORE</name>
<evidence type="ECO:0000256" key="2">
    <source>
        <dbReference type="ARBA" id="ARBA00023002"/>
    </source>
</evidence>
<evidence type="ECO:0000313" key="4">
    <source>
        <dbReference type="EMBL" id="PSS07194.1"/>
    </source>
</evidence>
<comment type="similarity">
    <text evidence="1 3">Belongs to the short-chain dehydrogenases/reductases (SDR) family.</text>
</comment>
<dbReference type="STRING" id="857342.A0A2T3AQE6"/>
<dbReference type="SUPFAM" id="SSF51735">
    <property type="entry name" value="NAD(P)-binding Rossmann-fold domains"/>
    <property type="match status" value="1"/>
</dbReference>
<reference evidence="4 5" key="1">
    <citation type="journal article" date="2018" name="New Phytol.">
        <title>Comparative genomics and transcriptomics depict ericoid mycorrhizal fungi as versatile saprotrophs and plant mutualists.</title>
        <authorList>
            <person name="Martino E."/>
            <person name="Morin E."/>
            <person name="Grelet G.A."/>
            <person name="Kuo A."/>
            <person name="Kohler A."/>
            <person name="Daghino S."/>
            <person name="Barry K.W."/>
            <person name="Cichocki N."/>
            <person name="Clum A."/>
            <person name="Dockter R.B."/>
            <person name="Hainaut M."/>
            <person name="Kuo R.C."/>
            <person name="LaButti K."/>
            <person name="Lindahl B.D."/>
            <person name="Lindquist E.A."/>
            <person name="Lipzen A."/>
            <person name="Khouja H.R."/>
            <person name="Magnuson J."/>
            <person name="Murat C."/>
            <person name="Ohm R.A."/>
            <person name="Singer S.W."/>
            <person name="Spatafora J.W."/>
            <person name="Wang M."/>
            <person name="Veneault-Fourrey C."/>
            <person name="Henrissat B."/>
            <person name="Grigoriev I.V."/>
            <person name="Martin F.M."/>
            <person name="Perotto S."/>
        </authorList>
    </citation>
    <scope>NUCLEOTIDE SEQUENCE [LARGE SCALE GENOMIC DNA]</scope>
    <source>
        <strain evidence="4 5">ATCC 22711</strain>
    </source>
</reference>
<dbReference type="GeneID" id="36572964"/>
<accession>A0A2T3AQE6</accession>
<dbReference type="InParanoid" id="A0A2T3AQE6"/>
<dbReference type="InterPro" id="IPR002347">
    <property type="entry name" value="SDR_fam"/>
</dbReference>
<organism evidence="4 5">
    <name type="scientific">Amorphotheca resinae ATCC 22711</name>
    <dbReference type="NCBI Taxonomy" id="857342"/>
    <lineage>
        <taxon>Eukaryota</taxon>
        <taxon>Fungi</taxon>
        <taxon>Dikarya</taxon>
        <taxon>Ascomycota</taxon>
        <taxon>Pezizomycotina</taxon>
        <taxon>Leotiomycetes</taxon>
        <taxon>Helotiales</taxon>
        <taxon>Amorphothecaceae</taxon>
        <taxon>Amorphotheca</taxon>
    </lineage>
</organism>
<dbReference type="PRINTS" id="PR00080">
    <property type="entry name" value="SDRFAMILY"/>
</dbReference>
<evidence type="ECO:0000256" key="1">
    <source>
        <dbReference type="ARBA" id="ARBA00006484"/>
    </source>
</evidence>
<evidence type="ECO:0008006" key="6">
    <source>
        <dbReference type="Google" id="ProtNLM"/>
    </source>
</evidence>
<evidence type="ECO:0000313" key="5">
    <source>
        <dbReference type="Proteomes" id="UP000241818"/>
    </source>
</evidence>
<keyword evidence="5" id="KW-1185">Reference proteome</keyword>
<dbReference type="Proteomes" id="UP000241818">
    <property type="component" value="Unassembled WGS sequence"/>
</dbReference>
<protein>
    <recommendedName>
        <fullName evidence="6">Short-chain dehydrogenase</fullName>
    </recommendedName>
</protein>
<dbReference type="OrthoDB" id="191139at2759"/>
<dbReference type="PANTHER" id="PTHR24320">
    <property type="entry name" value="RETINOL DEHYDROGENASE"/>
    <property type="match status" value="1"/>
</dbReference>
<dbReference type="InterPro" id="IPR036291">
    <property type="entry name" value="NAD(P)-bd_dom_sf"/>
</dbReference>
<gene>
    <name evidence="4" type="ORF">M430DRAFT_23342</name>
</gene>
<dbReference type="PRINTS" id="PR00081">
    <property type="entry name" value="GDHRDH"/>
</dbReference>
<dbReference type="PANTHER" id="PTHR24320:SF283">
    <property type="entry name" value="RETINOL DEHYDROGENASE 11"/>
    <property type="match status" value="1"/>
</dbReference>
<dbReference type="Gene3D" id="3.40.50.720">
    <property type="entry name" value="NAD(P)-binding Rossmann-like Domain"/>
    <property type="match status" value="1"/>
</dbReference>
<dbReference type="GO" id="GO:0016491">
    <property type="term" value="F:oxidoreductase activity"/>
    <property type="evidence" value="ECO:0007669"/>
    <property type="project" value="UniProtKB-KW"/>
</dbReference>
<dbReference type="Pfam" id="PF00106">
    <property type="entry name" value="adh_short"/>
    <property type="match status" value="1"/>
</dbReference>
<proteinExistence type="inferred from homology"/>
<sequence>MSASTILNSNGFNQHTDGLEVASRFKDLIVGKTVLITGAGEGGLGAEAAFSIASASPALLILHGRAEERVKPVVERITAAFPSVKTRIFLMDLDSLASVRKAAAEVASWEDVAIDVLINNAAVMAAPYSTTKDGFESQFGVGHLGHFLFTCLLLKANKIKSGGRIVNVSSGGHRLGPVRFDDPGFTNGTKYEKWAAYGQVKTANMLFSIALAERLKDRNILSFSLHPGGIHTNLLRHLSQEDLENLIKSLREREPDYEFKTLQQGVSTHLVAAFDPSIAKHNGAYLSDCQIAQPLRPDAGDPEEARKLWTLSEELVGEKF</sequence>
<evidence type="ECO:0000256" key="3">
    <source>
        <dbReference type="RuleBase" id="RU000363"/>
    </source>
</evidence>
<keyword evidence="2" id="KW-0560">Oxidoreductase</keyword>